<reference evidence="4" key="2">
    <citation type="submission" date="2025-08" db="UniProtKB">
        <authorList>
            <consortium name="RefSeq"/>
        </authorList>
    </citation>
    <scope>IDENTIFICATION</scope>
    <source>
        <tissue evidence="4">Leaf</tissue>
    </source>
</reference>
<dbReference type="PANTHER" id="PTHR31147">
    <property type="entry name" value="ACYL TRANSFERASE 4"/>
    <property type="match status" value="1"/>
</dbReference>
<comment type="similarity">
    <text evidence="1">Belongs to the plant acyltransferase family.</text>
</comment>
<evidence type="ECO:0000256" key="1">
    <source>
        <dbReference type="ARBA" id="ARBA00009861"/>
    </source>
</evidence>
<keyword evidence="2" id="KW-0808">Transferase</keyword>
<proteinExistence type="inferred from homology"/>
<dbReference type="Gene3D" id="3.30.559.10">
    <property type="entry name" value="Chloramphenicol acetyltransferase-like domain"/>
    <property type="match status" value="2"/>
</dbReference>
<gene>
    <name evidence="4" type="primary">LOC109728624</name>
</gene>
<dbReference type="AlphaFoldDB" id="A0A6P5H162"/>
<keyword evidence="3" id="KW-1185">Reference proteome</keyword>
<dbReference type="Pfam" id="PF02458">
    <property type="entry name" value="Transferase"/>
    <property type="match status" value="1"/>
</dbReference>
<evidence type="ECO:0000313" key="3">
    <source>
        <dbReference type="Proteomes" id="UP000515123"/>
    </source>
</evidence>
<dbReference type="InterPro" id="IPR050898">
    <property type="entry name" value="Plant_acyltransferase"/>
</dbReference>
<dbReference type="Proteomes" id="UP000515123">
    <property type="component" value="Linkage group 24"/>
</dbReference>
<name>A0A6P5H162_ANACO</name>
<dbReference type="OrthoDB" id="1483986at2759"/>
<dbReference type="GeneID" id="109728624"/>
<evidence type="ECO:0000313" key="4">
    <source>
        <dbReference type="RefSeq" id="XP_020114676.1"/>
    </source>
</evidence>
<evidence type="ECO:0000256" key="2">
    <source>
        <dbReference type="ARBA" id="ARBA00022679"/>
    </source>
</evidence>
<reference evidence="3" key="1">
    <citation type="journal article" date="2015" name="Nat. Genet.">
        <title>The pineapple genome and the evolution of CAM photosynthesis.</title>
        <authorList>
            <person name="Ming R."/>
            <person name="VanBuren R."/>
            <person name="Wai C.M."/>
            <person name="Tang H."/>
            <person name="Schatz M.C."/>
            <person name="Bowers J.E."/>
            <person name="Lyons E."/>
            <person name="Wang M.L."/>
            <person name="Chen J."/>
            <person name="Biggers E."/>
            <person name="Zhang J."/>
            <person name="Huang L."/>
            <person name="Zhang L."/>
            <person name="Miao W."/>
            <person name="Zhang J."/>
            <person name="Ye Z."/>
            <person name="Miao C."/>
            <person name="Lin Z."/>
            <person name="Wang H."/>
            <person name="Zhou H."/>
            <person name="Yim W.C."/>
            <person name="Priest H.D."/>
            <person name="Zheng C."/>
            <person name="Woodhouse M."/>
            <person name="Edger P.P."/>
            <person name="Guyot R."/>
            <person name="Guo H.B."/>
            <person name="Guo H."/>
            <person name="Zheng G."/>
            <person name="Singh R."/>
            <person name="Sharma A."/>
            <person name="Min X."/>
            <person name="Zheng Y."/>
            <person name="Lee H."/>
            <person name="Gurtowski J."/>
            <person name="Sedlazeck F.J."/>
            <person name="Harkess A."/>
            <person name="McKain M.R."/>
            <person name="Liao Z."/>
            <person name="Fang J."/>
            <person name="Liu J."/>
            <person name="Zhang X."/>
            <person name="Zhang Q."/>
            <person name="Hu W."/>
            <person name="Qin Y."/>
            <person name="Wang K."/>
            <person name="Chen L.Y."/>
            <person name="Shirley N."/>
            <person name="Lin Y.R."/>
            <person name="Liu L.Y."/>
            <person name="Hernandez A.G."/>
            <person name="Wright C.L."/>
            <person name="Bulone V."/>
            <person name="Tuskan G.A."/>
            <person name="Heath K."/>
            <person name="Zee F."/>
            <person name="Moore P.H."/>
            <person name="Sunkar R."/>
            <person name="Leebens-Mack J.H."/>
            <person name="Mockler T."/>
            <person name="Bennetzen J.L."/>
            <person name="Freeling M."/>
            <person name="Sankoff D."/>
            <person name="Paterson A.H."/>
            <person name="Zhu X."/>
            <person name="Yang X."/>
            <person name="Smith J.A."/>
            <person name="Cushman J.C."/>
            <person name="Paull R.E."/>
            <person name="Yu Q."/>
        </authorList>
    </citation>
    <scope>NUCLEOTIDE SEQUENCE [LARGE SCALE GENOMIC DNA]</scope>
    <source>
        <strain evidence="3">cv. F153</strain>
    </source>
</reference>
<organism evidence="3 4">
    <name type="scientific">Ananas comosus</name>
    <name type="common">Pineapple</name>
    <name type="synonym">Ananas ananas</name>
    <dbReference type="NCBI Taxonomy" id="4615"/>
    <lineage>
        <taxon>Eukaryota</taxon>
        <taxon>Viridiplantae</taxon>
        <taxon>Streptophyta</taxon>
        <taxon>Embryophyta</taxon>
        <taxon>Tracheophyta</taxon>
        <taxon>Spermatophyta</taxon>
        <taxon>Magnoliopsida</taxon>
        <taxon>Liliopsida</taxon>
        <taxon>Poales</taxon>
        <taxon>Bromeliaceae</taxon>
        <taxon>Bromelioideae</taxon>
        <taxon>Ananas</taxon>
    </lineage>
</organism>
<dbReference type="RefSeq" id="XP_020114676.1">
    <property type="nucleotide sequence ID" value="XM_020259087.1"/>
</dbReference>
<dbReference type="PANTHER" id="PTHR31147:SF66">
    <property type="entry name" value="OS05G0315700 PROTEIN"/>
    <property type="match status" value="1"/>
</dbReference>
<protein>
    <submittedName>
        <fullName evidence="4">Benzyl alcohol O-benzoyltransferase-like</fullName>
    </submittedName>
</protein>
<accession>A0A6P5H162</accession>
<sequence length="449" mass="49109">MASLVTFKVRRSEAVLVPPAEPTPRELKPLSDLDDQRGLRFYRSGIHFYKNDPSREGTDPAEVVRAALARALVFYYPMAGRIREEAGGKLVVDCTGEGAMFMEADADVAIDDFGDVLAPPIPGHEMLLCEPEGAGGVVDRPLFYIQVTRLKCRGFTVSFQVNHCMADAAGVVQFMKAIGELARGAAAPAVPPVWARDLLAARRPTCVTRRHPEYEEVADPADDRISPADAQLVRHCLFFGPSEVAALRAGVPARMSRCSRFDMIAALVWKCRTEALQYERENEVRIQFVVNARGKRDPPLPAGFYGNAFAFAVASTAAGELCERPFEYALELVAKAKASVTAEYMQSVADYLVERGRPRFAVARTYLVSDITNAGFGDVDFGWGKGVYGGPPTANLATFHIRSKNAKGEEGILVPMCLPAPAMARFQQEIASNIAKMRTILDHEAIQAH</sequence>
<dbReference type="GO" id="GO:0016740">
    <property type="term" value="F:transferase activity"/>
    <property type="evidence" value="ECO:0007669"/>
    <property type="project" value="UniProtKB-KW"/>
</dbReference>
<dbReference type="InterPro" id="IPR023213">
    <property type="entry name" value="CAT-like_dom_sf"/>
</dbReference>